<dbReference type="Proteomes" id="UP000003880">
    <property type="component" value="Unassembled WGS sequence"/>
</dbReference>
<dbReference type="AlphaFoldDB" id="D4BHR3"/>
<accession>D4BHR3</accession>
<protein>
    <submittedName>
        <fullName evidence="1">Uncharacterized protein</fullName>
    </submittedName>
</protein>
<evidence type="ECO:0000313" key="2">
    <source>
        <dbReference type="Proteomes" id="UP000003880"/>
    </source>
</evidence>
<reference evidence="1 2" key="1">
    <citation type="submission" date="2010-02" db="EMBL/GenBank/DDBJ databases">
        <authorList>
            <person name="Weinstock G."/>
            <person name="Sodergren E."/>
            <person name="Clifton S."/>
            <person name="Fulton L."/>
            <person name="Fulton B."/>
            <person name="Courtney L."/>
            <person name="Fronick C."/>
            <person name="Harrison M."/>
            <person name="Strong C."/>
            <person name="Farmer C."/>
            <person name="Delahaunty K."/>
            <person name="Markovic C."/>
            <person name="Hall O."/>
            <person name="Minx P."/>
            <person name="Tomlinson C."/>
            <person name="Mitreva M."/>
            <person name="Nelson J."/>
            <person name="Hou S."/>
            <person name="Wollam A."/>
            <person name="Pepin K.H."/>
            <person name="Johnson M."/>
            <person name="Bhonagiri V."/>
            <person name="Zhang X."/>
            <person name="Suruliraj S."/>
            <person name="Warren W."/>
            <person name="Chinwalla A."/>
            <person name="Mardis E.R."/>
            <person name="Wilson R.K."/>
        </authorList>
    </citation>
    <scope>NUCLEOTIDE SEQUENCE [LARGE SCALE GENOMIC DNA]</scope>
    <source>
        <strain evidence="1 2">ATCC 29220</strain>
    </source>
</reference>
<dbReference type="EMBL" id="ABWL02000021">
    <property type="protein sequence ID" value="EFE07014.1"/>
    <property type="molecule type" value="Genomic_DNA"/>
</dbReference>
<sequence length="52" mass="5965">MMAILFSSFAIVDPQRGGDNDNTTGKEFNPQSVNYNLHHANKWEIQPLKLYI</sequence>
<proteinExistence type="predicted"/>
<organism evidence="1 2">
    <name type="scientific">Citrobacter youngae ATCC 29220</name>
    <dbReference type="NCBI Taxonomy" id="500640"/>
    <lineage>
        <taxon>Bacteria</taxon>
        <taxon>Pseudomonadati</taxon>
        <taxon>Pseudomonadota</taxon>
        <taxon>Gammaproteobacteria</taxon>
        <taxon>Enterobacterales</taxon>
        <taxon>Enterobacteriaceae</taxon>
        <taxon>Citrobacter</taxon>
        <taxon>Citrobacter freundii complex</taxon>
    </lineage>
</organism>
<comment type="caution">
    <text evidence="1">The sequence shown here is derived from an EMBL/GenBank/DDBJ whole genome shotgun (WGS) entry which is preliminary data.</text>
</comment>
<name>D4BHR3_9ENTR</name>
<gene>
    <name evidence="1" type="ORF">CIT292_10078</name>
</gene>
<evidence type="ECO:0000313" key="1">
    <source>
        <dbReference type="EMBL" id="EFE07014.1"/>
    </source>
</evidence>
<dbReference type="HOGENOM" id="CLU_3078206_0_0_6"/>